<dbReference type="InterPro" id="IPR006118">
    <property type="entry name" value="Recombinase_CS"/>
</dbReference>
<evidence type="ECO:0000256" key="4">
    <source>
        <dbReference type="ARBA" id="ARBA00023172"/>
    </source>
</evidence>
<dbReference type="InterPro" id="IPR050639">
    <property type="entry name" value="SSR_resolvase"/>
</dbReference>
<dbReference type="InterPro" id="IPR036162">
    <property type="entry name" value="Resolvase-like_N_sf"/>
</dbReference>
<dbReference type="Gene3D" id="1.10.10.60">
    <property type="entry name" value="Homeodomain-like"/>
    <property type="match status" value="1"/>
</dbReference>
<dbReference type="SUPFAM" id="SSF53041">
    <property type="entry name" value="Resolvase-like"/>
    <property type="match status" value="1"/>
</dbReference>
<evidence type="ECO:0000256" key="6">
    <source>
        <dbReference type="PROSITE-ProRule" id="PRU10137"/>
    </source>
</evidence>
<reference evidence="8 9" key="1">
    <citation type="submission" date="2019-02" db="EMBL/GenBank/DDBJ databases">
        <title>Deep-cultivation of Planctomycetes and their phenomic and genomic characterization uncovers novel biology.</title>
        <authorList>
            <person name="Wiegand S."/>
            <person name="Jogler M."/>
            <person name="Boedeker C."/>
            <person name="Pinto D."/>
            <person name="Vollmers J."/>
            <person name="Rivas-Marin E."/>
            <person name="Kohn T."/>
            <person name="Peeters S.H."/>
            <person name="Heuer A."/>
            <person name="Rast P."/>
            <person name="Oberbeckmann S."/>
            <person name="Bunk B."/>
            <person name="Jeske O."/>
            <person name="Meyerdierks A."/>
            <person name="Storesund J.E."/>
            <person name="Kallscheuer N."/>
            <person name="Luecker S."/>
            <person name="Lage O.M."/>
            <person name="Pohl T."/>
            <person name="Merkel B.J."/>
            <person name="Hornburger P."/>
            <person name="Mueller R.-W."/>
            <person name="Bruemmer F."/>
            <person name="Labrenz M."/>
            <person name="Spormann A.M."/>
            <person name="Op den Camp H."/>
            <person name="Overmann J."/>
            <person name="Amann R."/>
            <person name="Jetten M.S.M."/>
            <person name="Mascher T."/>
            <person name="Medema M.H."/>
            <person name="Devos D.P."/>
            <person name="Kaster A.-K."/>
            <person name="Ovreas L."/>
            <person name="Rohde M."/>
            <person name="Galperin M.Y."/>
            <person name="Jogler C."/>
        </authorList>
    </citation>
    <scope>NUCLEOTIDE SEQUENCE [LARGE SCALE GENOMIC DNA]</scope>
    <source>
        <strain evidence="8 9">EC9</strain>
    </source>
</reference>
<dbReference type="InterPro" id="IPR006120">
    <property type="entry name" value="Resolvase_HTH_dom"/>
</dbReference>
<keyword evidence="2" id="KW-0229">DNA integration</keyword>
<dbReference type="GO" id="GO:0015074">
    <property type="term" value="P:DNA integration"/>
    <property type="evidence" value="ECO:0007669"/>
    <property type="project" value="UniProtKB-KW"/>
</dbReference>
<feature type="domain" description="Resolvase/invertase-type recombinase catalytic" evidence="7">
    <location>
        <begin position="4"/>
        <end position="146"/>
    </location>
</feature>
<dbReference type="CDD" id="cd00569">
    <property type="entry name" value="HTH_Hin_like"/>
    <property type="match status" value="1"/>
</dbReference>
<dbReference type="PROSITE" id="PS00397">
    <property type="entry name" value="RECOMBINASES_1"/>
    <property type="match status" value="1"/>
</dbReference>
<keyword evidence="4" id="KW-0233">DNA recombination</keyword>
<organism evidence="8 9">
    <name type="scientific">Rosistilla ulvae</name>
    <dbReference type="NCBI Taxonomy" id="1930277"/>
    <lineage>
        <taxon>Bacteria</taxon>
        <taxon>Pseudomonadati</taxon>
        <taxon>Planctomycetota</taxon>
        <taxon>Planctomycetia</taxon>
        <taxon>Pirellulales</taxon>
        <taxon>Pirellulaceae</taxon>
        <taxon>Rosistilla</taxon>
    </lineage>
</organism>
<evidence type="ECO:0000256" key="5">
    <source>
        <dbReference type="PIRSR" id="PIRSR606118-50"/>
    </source>
</evidence>
<dbReference type="Pfam" id="PF00239">
    <property type="entry name" value="Resolvase"/>
    <property type="match status" value="1"/>
</dbReference>
<dbReference type="SMART" id="SM00857">
    <property type="entry name" value="Resolvase"/>
    <property type="match status" value="1"/>
</dbReference>
<accession>A0A517M7S2</accession>
<dbReference type="Proteomes" id="UP000319557">
    <property type="component" value="Chromosome"/>
</dbReference>
<dbReference type="AlphaFoldDB" id="A0A517M7S2"/>
<dbReference type="PANTHER" id="PTHR30461">
    <property type="entry name" value="DNA-INVERTASE FROM LAMBDOID PROPHAGE"/>
    <property type="match status" value="1"/>
</dbReference>
<dbReference type="EMBL" id="CP036261">
    <property type="protein sequence ID" value="QDS90931.1"/>
    <property type="molecule type" value="Genomic_DNA"/>
</dbReference>
<dbReference type="InterPro" id="IPR009057">
    <property type="entry name" value="Homeodomain-like_sf"/>
</dbReference>
<evidence type="ECO:0000256" key="1">
    <source>
        <dbReference type="ARBA" id="ARBA00009913"/>
    </source>
</evidence>
<sequence length="199" mass="22032">MSQHIAIYARVSSKKQDTRSQQADLDQWILAFAKDHPIKWYKDKFTGKTMDRPGWKRLEADMTAGKVSKVVVWRMDRLGRTASGLTALFEDFQRLGVGFESLKDKVDLSTAAGRLLANVLASVSAYENEVRSERVLAGQHAARAAGKTWGGSEKGRRLTVTDEQIATVRRMQTDGESKAAMARATGLSRPTVYSILAAK</sequence>
<evidence type="ECO:0000313" key="8">
    <source>
        <dbReference type="EMBL" id="QDS90931.1"/>
    </source>
</evidence>
<keyword evidence="3" id="KW-0238">DNA-binding</keyword>
<gene>
    <name evidence="8" type="primary">hin</name>
    <name evidence="8" type="ORF">EC9_51490</name>
</gene>
<dbReference type="RefSeq" id="WP_145348658.1">
    <property type="nucleotide sequence ID" value="NZ_CP036261.1"/>
</dbReference>
<name>A0A517M7S2_9BACT</name>
<protein>
    <submittedName>
        <fullName evidence="8">DNA-invertase hin</fullName>
    </submittedName>
</protein>
<evidence type="ECO:0000256" key="3">
    <source>
        <dbReference type="ARBA" id="ARBA00023125"/>
    </source>
</evidence>
<dbReference type="SUPFAM" id="SSF46689">
    <property type="entry name" value="Homeodomain-like"/>
    <property type="match status" value="1"/>
</dbReference>
<evidence type="ECO:0000313" key="9">
    <source>
        <dbReference type="Proteomes" id="UP000319557"/>
    </source>
</evidence>
<evidence type="ECO:0000256" key="2">
    <source>
        <dbReference type="ARBA" id="ARBA00022908"/>
    </source>
</evidence>
<feature type="active site" description="O-(5'-phospho-DNA)-serine intermediate" evidence="5 6">
    <location>
        <position position="12"/>
    </location>
</feature>
<dbReference type="GO" id="GO:0000150">
    <property type="term" value="F:DNA strand exchange activity"/>
    <property type="evidence" value="ECO:0007669"/>
    <property type="project" value="InterPro"/>
</dbReference>
<dbReference type="PROSITE" id="PS51736">
    <property type="entry name" value="RECOMBINASES_3"/>
    <property type="match status" value="1"/>
</dbReference>
<dbReference type="GO" id="GO:0003677">
    <property type="term" value="F:DNA binding"/>
    <property type="evidence" value="ECO:0007669"/>
    <property type="project" value="UniProtKB-KW"/>
</dbReference>
<dbReference type="PANTHER" id="PTHR30461:SF2">
    <property type="entry name" value="SERINE RECOMBINASE PINE-RELATED"/>
    <property type="match status" value="1"/>
</dbReference>
<proteinExistence type="inferred from homology"/>
<evidence type="ECO:0000259" key="7">
    <source>
        <dbReference type="PROSITE" id="PS51736"/>
    </source>
</evidence>
<keyword evidence="9" id="KW-1185">Reference proteome</keyword>
<dbReference type="Pfam" id="PF02796">
    <property type="entry name" value="HTH_7"/>
    <property type="match status" value="1"/>
</dbReference>
<dbReference type="CDD" id="cd03768">
    <property type="entry name" value="SR_ResInv"/>
    <property type="match status" value="1"/>
</dbReference>
<dbReference type="KEGG" id="ruv:EC9_51490"/>
<dbReference type="OrthoDB" id="9797501at2"/>
<dbReference type="Gene3D" id="3.40.50.1390">
    <property type="entry name" value="Resolvase, N-terminal catalytic domain"/>
    <property type="match status" value="1"/>
</dbReference>
<comment type="similarity">
    <text evidence="1">Belongs to the site-specific recombinase resolvase family.</text>
</comment>
<dbReference type="InterPro" id="IPR006119">
    <property type="entry name" value="Resolv_N"/>
</dbReference>